<dbReference type="EMBL" id="JAMRXG010000023">
    <property type="protein sequence ID" value="MCM6778581.1"/>
    <property type="molecule type" value="Genomic_DNA"/>
</dbReference>
<dbReference type="AlphaFoldDB" id="A0A9X2EDX5"/>
<feature type="domain" description="DUF8020" evidence="2">
    <location>
        <begin position="35"/>
        <end position="103"/>
    </location>
</feature>
<keyword evidence="4" id="KW-1185">Reference proteome</keyword>
<proteinExistence type="predicted"/>
<accession>A0A9X2EDX5</accession>
<dbReference type="Proteomes" id="UP001139157">
    <property type="component" value="Unassembled WGS sequence"/>
</dbReference>
<evidence type="ECO:0000313" key="4">
    <source>
        <dbReference type="Proteomes" id="UP001139157"/>
    </source>
</evidence>
<dbReference type="Pfam" id="PF26059">
    <property type="entry name" value="DUF8020"/>
    <property type="match status" value="1"/>
</dbReference>
<name>A0A9X2EDX5_9NOCA</name>
<organism evidence="3 4">
    <name type="scientific">Nocardia pulmonis</name>
    <dbReference type="NCBI Taxonomy" id="2951408"/>
    <lineage>
        <taxon>Bacteria</taxon>
        <taxon>Bacillati</taxon>
        <taxon>Actinomycetota</taxon>
        <taxon>Actinomycetes</taxon>
        <taxon>Mycobacteriales</taxon>
        <taxon>Nocardiaceae</taxon>
        <taxon>Nocardia</taxon>
    </lineage>
</organism>
<feature type="signal peptide" evidence="1">
    <location>
        <begin position="1"/>
        <end position="26"/>
    </location>
</feature>
<gene>
    <name evidence="3" type="ORF">NDR86_34360</name>
</gene>
<dbReference type="InterPro" id="IPR058333">
    <property type="entry name" value="DUF8020"/>
</dbReference>
<evidence type="ECO:0000313" key="3">
    <source>
        <dbReference type="EMBL" id="MCM6778581.1"/>
    </source>
</evidence>
<protein>
    <recommendedName>
        <fullName evidence="2">DUF8020 domain-containing protein</fullName>
    </recommendedName>
</protein>
<comment type="caution">
    <text evidence="3">The sequence shown here is derived from an EMBL/GenBank/DDBJ whole genome shotgun (WGS) entry which is preliminary data.</text>
</comment>
<reference evidence="3" key="1">
    <citation type="submission" date="2022-06" db="EMBL/GenBank/DDBJ databases">
        <title>Novel species in genus nocardia.</title>
        <authorList>
            <person name="Li F."/>
        </authorList>
    </citation>
    <scope>NUCLEOTIDE SEQUENCE</scope>
    <source>
        <strain evidence="3">CDC141</strain>
    </source>
</reference>
<keyword evidence="1" id="KW-0732">Signal</keyword>
<feature type="non-terminal residue" evidence="3">
    <location>
        <position position="129"/>
    </location>
</feature>
<evidence type="ECO:0000259" key="2">
    <source>
        <dbReference type="Pfam" id="PF26059"/>
    </source>
</evidence>
<feature type="chain" id="PRO_5040856741" description="DUF8020 domain-containing protein" evidence="1">
    <location>
        <begin position="27"/>
        <end position="129"/>
    </location>
</feature>
<sequence length="129" mass="13785">MKIRQFAVVAALVTTALGVTAGAVNADPAADEGAVYYKATTTEKSTEIATDAGSLVVEDGVFKIKAANGAVLAGTDLKFRVDDFEFPIAAEISDRKATLTPQFDMEHAVYKPVALPFEESAPWKTPYDR</sequence>
<evidence type="ECO:0000256" key="1">
    <source>
        <dbReference type="SAM" id="SignalP"/>
    </source>
</evidence>